<dbReference type="Proteomes" id="UP000572817">
    <property type="component" value="Unassembled WGS sequence"/>
</dbReference>
<gene>
    <name evidence="1" type="ORF">GTA08_BOTSDO14147</name>
</gene>
<organism evidence="1 2">
    <name type="scientific">Botryosphaeria dothidea</name>
    <dbReference type="NCBI Taxonomy" id="55169"/>
    <lineage>
        <taxon>Eukaryota</taxon>
        <taxon>Fungi</taxon>
        <taxon>Dikarya</taxon>
        <taxon>Ascomycota</taxon>
        <taxon>Pezizomycotina</taxon>
        <taxon>Dothideomycetes</taxon>
        <taxon>Dothideomycetes incertae sedis</taxon>
        <taxon>Botryosphaeriales</taxon>
        <taxon>Botryosphaeriaceae</taxon>
        <taxon>Botryosphaeria</taxon>
    </lineage>
</organism>
<keyword evidence="2" id="KW-1185">Reference proteome</keyword>
<evidence type="ECO:0000313" key="2">
    <source>
        <dbReference type="Proteomes" id="UP000572817"/>
    </source>
</evidence>
<dbReference type="InterPro" id="IPR036249">
    <property type="entry name" value="Thioredoxin-like_sf"/>
</dbReference>
<proteinExistence type="predicted"/>
<dbReference type="AlphaFoldDB" id="A0A8H4IUC4"/>
<dbReference type="EMBL" id="WWBZ02000032">
    <property type="protein sequence ID" value="KAF4307351.1"/>
    <property type="molecule type" value="Genomic_DNA"/>
</dbReference>
<accession>A0A8H4IUC4</accession>
<dbReference type="OrthoDB" id="338622at2759"/>
<evidence type="ECO:0000313" key="1">
    <source>
        <dbReference type="EMBL" id="KAF4307351.1"/>
    </source>
</evidence>
<dbReference type="Gene3D" id="3.40.30.10">
    <property type="entry name" value="Glutaredoxin"/>
    <property type="match status" value="1"/>
</dbReference>
<dbReference type="SUPFAM" id="SSF52833">
    <property type="entry name" value="Thioredoxin-like"/>
    <property type="match status" value="1"/>
</dbReference>
<name>A0A8H4IUC4_9PEZI</name>
<comment type="caution">
    <text evidence="1">The sequence shown here is derived from an EMBL/GenBank/DDBJ whole genome shotgun (WGS) entry which is preliminary data.</text>
</comment>
<sequence>MEQQLQQQSDHVLHRAFLSPWTITSATIYGARPFPSVPLLSTEGKEVDVSKLEGYTIIFCYPRTGKPKETRCPPTGTPSRAPVAARPQACSFKAATSQLKGLGITNIFGLSTQDTEHQKICREHLRLGYHLLSDEMFKLCEGLASPHVRNGEDMRLVKRVTLLVDHGKIVWIDYPVFQLTRVRKRLLNSWRSSPPTDVGNPRCGNEPSPACIAIDFLPSYRRQYIS</sequence>
<reference evidence="1" key="1">
    <citation type="submission" date="2020-04" db="EMBL/GenBank/DDBJ databases">
        <title>Genome Assembly and Annotation of Botryosphaeria dothidea sdau 11-99, a Latent Pathogen of Apple Fruit Ring Rot in China.</title>
        <authorList>
            <person name="Yu C."/>
            <person name="Diao Y."/>
            <person name="Lu Q."/>
            <person name="Zhao J."/>
            <person name="Cui S."/>
            <person name="Peng C."/>
            <person name="He B."/>
            <person name="Liu H."/>
        </authorList>
    </citation>
    <scope>NUCLEOTIDE SEQUENCE [LARGE SCALE GENOMIC DNA]</scope>
    <source>
        <strain evidence="1">Sdau11-99</strain>
    </source>
</reference>
<protein>
    <submittedName>
        <fullName evidence="1">Redoxin domain-containing protein</fullName>
    </submittedName>
</protein>